<proteinExistence type="inferred from homology"/>
<organism evidence="7 8">
    <name type="scientific">Nocardia ignorata</name>
    <dbReference type="NCBI Taxonomy" id="145285"/>
    <lineage>
        <taxon>Bacteria</taxon>
        <taxon>Bacillati</taxon>
        <taxon>Actinomycetota</taxon>
        <taxon>Actinomycetes</taxon>
        <taxon>Mycobacteriales</taxon>
        <taxon>Nocardiaceae</taxon>
        <taxon>Nocardia</taxon>
    </lineage>
</organism>
<dbReference type="PANTHER" id="PTHR30419">
    <property type="entry name" value="HTH-TYPE TRANSCRIPTIONAL REGULATOR YBHD"/>
    <property type="match status" value="1"/>
</dbReference>
<dbReference type="InterPro" id="IPR000847">
    <property type="entry name" value="LysR_HTH_N"/>
</dbReference>
<dbReference type="RefSeq" id="WP_084475769.1">
    <property type="nucleotide sequence ID" value="NZ_SNXK01000001.1"/>
</dbReference>
<evidence type="ECO:0000256" key="1">
    <source>
        <dbReference type="ARBA" id="ARBA00009437"/>
    </source>
</evidence>
<sequence>MLHSRLLHYIDEVARLGSIRAAGARLHVAPSAINRQILLLEAELEQPLFERLPRGMRLTPAGEALVAHIRQTLRQYRETVTDIRDLRALGSGEVVIATMTGLASSVVATAAASFRARHPQIRISIRTMSTLDIVGAIENSEADLGLGFNIPASAQLEVCWQMNTRLGVVVSPHHPLAPMDTVPLAQCTPFPLIFADRSMVIHGIVAEAFTNAGLDIQPAFHTNSIETMKRLAMSGEAIAFLSEFDIAEELRDGRLLFRQVRDAFSLNIISLVRREKHAHGLAGFLLADEIGKTLRPGASARDGGRGSGPAVEGLAEGAVVGEGQVAGDG</sequence>
<keyword evidence="4" id="KW-0804">Transcription</keyword>
<dbReference type="Proteomes" id="UP000295087">
    <property type="component" value="Unassembled WGS sequence"/>
</dbReference>
<evidence type="ECO:0000259" key="6">
    <source>
        <dbReference type="PROSITE" id="PS50931"/>
    </source>
</evidence>
<dbReference type="AlphaFoldDB" id="A0A4R6PWD8"/>
<accession>A0A4R6PWD8</accession>
<gene>
    <name evidence="7" type="ORF">DFR75_1012020</name>
</gene>
<protein>
    <submittedName>
        <fullName evidence="7">DNA-binding transcriptional LysR family regulator</fullName>
    </submittedName>
</protein>
<dbReference type="InterPro" id="IPR005119">
    <property type="entry name" value="LysR_subst-bd"/>
</dbReference>
<dbReference type="EMBL" id="SNXK01000001">
    <property type="protein sequence ID" value="TDP42902.1"/>
    <property type="molecule type" value="Genomic_DNA"/>
</dbReference>
<dbReference type="SUPFAM" id="SSF46785">
    <property type="entry name" value="Winged helix' DNA-binding domain"/>
    <property type="match status" value="1"/>
</dbReference>
<dbReference type="InterPro" id="IPR036388">
    <property type="entry name" value="WH-like_DNA-bd_sf"/>
</dbReference>
<dbReference type="Gene3D" id="3.40.190.290">
    <property type="match status" value="1"/>
</dbReference>
<dbReference type="GO" id="GO:0003677">
    <property type="term" value="F:DNA binding"/>
    <property type="evidence" value="ECO:0007669"/>
    <property type="project" value="UniProtKB-KW"/>
</dbReference>
<evidence type="ECO:0000256" key="5">
    <source>
        <dbReference type="SAM" id="MobiDB-lite"/>
    </source>
</evidence>
<name>A0A4R6PWD8_NOCIG</name>
<feature type="compositionally biased region" description="Low complexity" evidence="5">
    <location>
        <begin position="308"/>
        <end position="323"/>
    </location>
</feature>
<keyword evidence="2" id="KW-0805">Transcription regulation</keyword>
<dbReference type="PANTHER" id="PTHR30419:SF2">
    <property type="entry name" value="LYSR FAMILY TRANSCRIPTIONAL REGULATOR"/>
    <property type="match status" value="1"/>
</dbReference>
<dbReference type="GO" id="GO:0005829">
    <property type="term" value="C:cytosol"/>
    <property type="evidence" value="ECO:0007669"/>
    <property type="project" value="TreeGrafter"/>
</dbReference>
<keyword evidence="3 7" id="KW-0238">DNA-binding</keyword>
<comment type="caution">
    <text evidence="7">The sequence shown here is derived from an EMBL/GenBank/DDBJ whole genome shotgun (WGS) entry which is preliminary data.</text>
</comment>
<evidence type="ECO:0000313" key="8">
    <source>
        <dbReference type="Proteomes" id="UP000295087"/>
    </source>
</evidence>
<dbReference type="Pfam" id="PF00126">
    <property type="entry name" value="HTH_1"/>
    <property type="match status" value="1"/>
</dbReference>
<keyword evidence="8" id="KW-1185">Reference proteome</keyword>
<feature type="domain" description="HTH lysR-type" evidence="6">
    <location>
        <begin position="1"/>
        <end position="59"/>
    </location>
</feature>
<evidence type="ECO:0000256" key="3">
    <source>
        <dbReference type="ARBA" id="ARBA00023125"/>
    </source>
</evidence>
<reference evidence="7 8" key="1">
    <citation type="submission" date="2019-03" db="EMBL/GenBank/DDBJ databases">
        <title>Genomic Encyclopedia of Type Strains, Phase IV (KMG-IV): sequencing the most valuable type-strain genomes for metagenomic binning, comparative biology and taxonomic classification.</title>
        <authorList>
            <person name="Goeker M."/>
        </authorList>
    </citation>
    <scope>NUCLEOTIDE SEQUENCE [LARGE SCALE GENOMIC DNA]</scope>
    <source>
        <strain evidence="7 8">DSM 44496</strain>
    </source>
</reference>
<dbReference type="PROSITE" id="PS50931">
    <property type="entry name" value="HTH_LYSR"/>
    <property type="match status" value="1"/>
</dbReference>
<dbReference type="InterPro" id="IPR036390">
    <property type="entry name" value="WH_DNA-bd_sf"/>
</dbReference>
<comment type="similarity">
    <text evidence="1">Belongs to the LysR transcriptional regulatory family.</text>
</comment>
<dbReference type="InterPro" id="IPR050950">
    <property type="entry name" value="HTH-type_LysR_regulators"/>
</dbReference>
<dbReference type="Pfam" id="PF03466">
    <property type="entry name" value="LysR_substrate"/>
    <property type="match status" value="1"/>
</dbReference>
<evidence type="ECO:0000256" key="2">
    <source>
        <dbReference type="ARBA" id="ARBA00023015"/>
    </source>
</evidence>
<evidence type="ECO:0000313" key="7">
    <source>
        <dbReference type="EMBL" id="TDP42902.1"/>
    </source>
</evidence>
<evidence type="ECO:0000256" key="4">
    <source>
        <dbReference type="ARBA" id="ARBA00023163"/>
    </source>
</evidence>
<dbReference type="Gene3D" id="1.10.10.10">
    <property type="entry name" value="Winged helix-like DNA-binding domain superfamily/Winged helix DNA-binding domain"/>
    <property type="match status" value="1"/>
</dbReference>
<feature type="region of interest" description="Disordered" evidence="5">
    <location>
        <begin position="296"/>
        <end position="329"/>
    </location>
</feature>
<dbReference type="SUPFAM" id="SSF53850">
    <property type="entry name" value="Periplasmic binding protein-like II"/>
    <property type="match status" value="1"/>
</dbReference>
<dbReference type="GO" id="GO:0003700">
    <property type="term" value="F:DNA-binding transcription factor activity"/>
    <property type="evidence" value="ECO:0007669"/>
    <property type="project" value="InterPro"/>
</dbReference>